<keyword evidence="1" id="KW-1133">Transmembrane helix</keyword>
<dbReference type="PANTHER" id="PTHR11102:SF147">
    <property type="entry name" value="SEL1L ADAPTOR SUBUNIT OF ERAD E3 UBIQUITIN LIGASE"/>
    <property type="match status" value="1"/>
</dbReference>
<dbReference type="GO" id="GO:0036503">
    <property type="term" value="P:ERAD pathway"/>
    <property type="evidence" value="ECO:0007669"/>
    <property type="project" value="TreeGrafter"/>
</dbReference>
<keyword evidence="1" id="KW-0812">Transmembrane</keyword>
<dbReference type="Pfam" id="PF08238">
    <property type="entry name" value="Sel1"/>
    <property type="match status" value="7"/>
</dbReference>
<evidence type="ECO:0000256" key="1">
    <source>
        <dbReference type="SAM" id="Phobius"/>
    </source>
</evidence>
<gene>
    <name evidence="2" type="ORF">EMK97_03900</name>
</gene>
<proteinExistence type="predicted"/>
<dbReference type="Gene3D" id="1.25.40.10">
    <property type="entry name" value="Tetratricopeptide repeat domain"/>
    <property type="match status" value="3"/>
</dbReference>
<dbReference type="RefSeq" id="WP_130599618.1">
    <property type="nucleotide sequence ID" value="NZ_CP034759.1"/>
</dbReference>
<evidence type="ECO:0000313" key="3">
    <source>
        <dbReference type="Proteomes" id="UP000290244"/>
    </source>
</evidence>
<evidence type="ECO:0000313" key="2">
    <source>
        <dbReference type="EMBL" id="QBG34936.1"/>
    </source>
</evidence>
<dbReference type="EMBL" id="CP034759">
    <property type="protein sequence ID" value="QBG34936.1"/>
    <property type="molecule type" value="Genomic_DNA"/>
</dbReference>
<feature type="transmembrane region" description="Helical" evidence="1">
    <location>
        <begin position="30"/>
        <end position="51"/>
    </location>
</feature>
<feature type="transmembrane region" description="Helical" evidence="1">
    <location>
        <begin position="90"/>
        <end position="109"/>
    </location>
</feature>
<dbReference type="InterPro" id="IPR011990">
    <property type="entry name" value="TPR-like_helical_dom_sf"/>
</dbReference>
<accession>A0A4P6P141</accession>
<evidence type="ECO:0008006" key="4">
    <source>
        <dbReference type="Google" id="ProtNLM"/>
    </source>
</evidence>
<dbReference type="PANTHER" id="PTHR11102">
    <property type="entry name" value="SEL-1-LIKE PROTEIN"/>
    <property type="match status" value="1"/>
</dbReference>
<reference evidence="2 3" key="1">
    <citation type="submission" date="2018-12" db="EMBL/GenBank/DDBJ databases">
        <title>Complete genome of Litorilituus sediminis.</title>
        <authorList>
            <person name="Liu A."/>
            <person name="Rong J."/>
        </authorList>
    </citation>
    <scope>NUCLEOTIDE SEQUENCE [LARGE SCALE GENOMIC DNA]</scope>
    <source>
        <strain evidence="2 3">JCM 17549</strain>
    </source>
</reference>
<name>A0A4P6P141_9GAMM</name>
<dbReference type="InterPro" id="IPR050767">
    <property type="entry name" value="Sel1_AlgK"/>
</dbReference>
<dbReference type="AlphaFoldDB" id="A0A4P6P141"/>
<organism evidence="2 3">
    <name type="scientific">Litorilituus sediminis</name>
    <dbReference type="NCBI Taxonomy" id="718192"/>
    <lineage>
        <taxon>Bacteria</taxon>
        <taxon>Pseudomonadati</taxon>
        <taxon>Pseudomonadota</taxon>
        <taxon>Gammaproteobacteria</taxon>
        <taxon>Alteromonadales</taxon>
        <taxon>Colwelliaceae</taxon>
        <taxon>Litorilituus</taxon>
    </lineage>
</organism>
<keyword evidence="1" id="KW-0472">Membrane</keyword>
<keyword evidence="3" id="KW-1185">Reference proteome</keyword>
<protein>
    <recommendedName>
        <fullName evidence="4">Sel1 repeat family protein</fullName>
    </recommendedName>
</protein>
<dbReference type="KEGG" id="lsd:EMK97_03900"/>
<feature type="transmembrane region" description="Helical" evidence="1">
    <location>
        <begin position="63"/>
        <end position="83"/>
    </location>
</feature>
<dbReference type="SMART" id="SM00671">
    <property type="entry name" value="SEL1"/>
    <property type="match status" value="7"/>
</dbReference>
<feature type="transmembrane region" description="Helical" evidence="1">
    <location>
        <begin position="172"/>
        <end position="193"/>
    </location>
</feature>
<dbReference type="InterPro" id="IPR006597">
    <property type="entry name" value="Sel1-like"/>
</dbReference>
<dbReference type="SUPFAM" id="SSF81901">
    <property type="entry name" value="HCP-like"/>
    <property type="match status" value="3"/>
</dbReference>
<feature type="transmembrane region" description="Helical" evidence="1">
    <location>
        <begin position="129"/>
        <end position="146"/>
    </location>
</feature>
<dbReference type="OrthoDB" id="5886447at2"/>
<sequence>MSSNTLSSDTAPNSSTVSITSFTVFKRNKLINGLGLAIVLVSLCLISLFSVTHFRKGDMDTGSALYLMWIGGYLCWASIYLTLSSENVKWISSFTTFITLMLLVNFVYFLSELIPFNKSNFRGEDWRGLIVWSANLIILLALFIRLRKDMALQNGVTTEQFKKRLNTFFNKGVKRIVIVTLLLLGLLFSLRIISPSLFNFSSNYLTSVLTHSPKATHDVALFFDAKAEQSTFHAKQALKWFEHSHDRYNKQAHHYLAKYAYYGIGMEKDYKKALEHFERVECGDDLLCHAKVDETIGDIYSSGKLGGDTEYELEYARVYYQSAAKQDSISAAKKLAQAFGKQNDIDQEFHWYRIAANAGDAEASLKAGQIAYSSHQMKQAAKYFNMATIDGNLEAKARLSELLLTGQGVEVDINKATSLAIEGAKALPYFSQYVLGAISLEKYKATKQANDLDKAIKQLSSAGSKGIAHANAMLGDLYLSGDIVSLDMEKAEQYLKAASDGGHKWSSLSLANLYAQKNDPALDKETFNLYLTASKSYYEAVYKVAVYYELGKGTAQSFNKANEYYLEAGEDGSHVLALTNLAIMSYLDYKSDENQAYGNSLKARIADGDQEAQYHWHQHIRAYENIDYHLQRAIQYARKKQYPKTLIAQNLYNLAVLYSDKENPKFNPKFAIENAKEAAQLGNLNALNALSVWYGSTKMQHKNNGLSKQWRAKAIQKGTVVAKQIIFDTTKHYDL</sequence>
<dbReference type="Proteomes" id="UP000290244">
    <property type="component" value="Chromosome"/>
</dbReference>